<dbReference type="EMBL" id="CP154795">
    <property type="protein sequence ID" value="XAN07488.1"/>
    <property type="molecule type" value="Genomic_DNA"/>
</dbReference>
<organism evidence="1 2">
    <name type="scientific">Ammonicoccus fulvus</name>
    <dbReference type="NCBI Taxonomy" id="3138240"/>
    <lineage>
        <taxon>Bacteria</taxon>
        <taxon>Bacillati</taxon>
        <taxon>Actinomycetota</taxon>
        <taxon>Actinomycetes</taxon>
        <taxon>Propionibacteriales</taxon>
        <taxon>Propionibacteriaceae</taxon>
        <taxon>Ammonicoccus</taxon>
    </lineage>
</organism>
<evidence type="ECO:0000313" key="2">
    <source>
        <dbReference type="Proteomes" id="UP001442841"/>
    </source>
</evidence>
<gene>
    <name evidence="1" type="ORF">AADG42_09340</name>
</gene>
<accession>A0ABZ3FRV9</accession>
<name>A0ABZ3FRV9_9ACTN</name>
<protein>
    <submittedName>
        <fullName evidence="1">Uncharacterized protein</fullName>
    </submittedName>
</protein>
<proteinExistence type="predicted"/>
<reference evidence="1 2" key="1">
    <citation type="submission" date="2024-04" db="EMBL/GenBank/DDBJ databases">
        <title>Isolation of an actinomycete strain from pig manure.</title>
        <authorList>
            <person name="Gong T."/>
            <person name="Yu Z."/>
            <person name="An M."/>
            <person name="Wei C."/>
            <person name="Yang W."/>
            <person name="Liu L."/>
        </authorList>
    </citation>
    <scope>NUCLEOTIDE SEQUENCE [LARGE SCALE GENOMIC DNA]</scope>
    <source>
        <strain evidence="1 2">ZF39</strain>
    </source>
</reference>
<sequence length="116" mass="12972">MTTMLVIADAFLSAATPGRVRQTCWLARRGLEQVVDRLVVARAEGMEDASMTSKLVALQVLYVHTRIPALAWHSWHALSRACHQHAYELSPTYAEVRGWLEDVHELAAEAYAAEQV</sequence>
<dbReference type="RefSeq" id="WP_425308949.1">
    <property type="nucleotide sequence ID" value="NZ_CP154795.1"/>
</dbReference>
<evidence type="ECO:0000313" key="1">
    <source>
        <dbReference type="EMBL" id="XAN07488.1"/>
    </source>
</evidence>
<keyword evidence="2" id="KW-1185">Reference proteome</keyword>
<dbReference type="Proteomes" id="UP001442841">
    <property type="component" value="Chromosome"/>
</dbReference>